<organism evidence="1">
    <name type="scientific">Amphimedon queenslandica</name>
    <name type="common">Sponge</name>
    <dbReference type="NCBI Taxonomy" id="400682"/>
    <lineage>
        <taxon>Eukaryota</taxon>
        <taxon>Metazoa</taxon>
        <taxon>Porifera</taxon>
        <taxon>Demospongiae</taxon>
        <taxon>Heteroscleromorpha</taxon>
        <taxon>Haplosclerida</taxon>
        <taxon>Niphatidae</taxon>
        <taxon>Amphimedon</taxon>
    </lineage>
</organism>
<sequence>MEIDLDGHNVTTPAPVTITEPHPCKHPSGIVYVITCTRCRKQYVGLTVKSLRERIN</sequence>
<dbReference type="EnsemblMetazoa" id="Aqu2.1.23288_001">
    <property type="protein sequence ID" value="Aqu2.1.23288_001"/>
    <property type="gene ID" value="Aqu2.1.23288"/>
</dbReference>
<evidence type="ECO:0008006" key="2">
    <source>
        <dbReference type="Google" id="ProtNLM"/>
    </source>
</evidence>
<dbReference type="AlphaFoldDB" id="A0A1X7U6J1"/>
<protein>
    <recommendedName>
        <fullName evidence="2">GIY-YIG domain-containing protein</fullName>
    </recommendedName>
</protein>
<dbReference type="InParanoid" id="A0A1X7U6J1"/>
<name>A0A1X7U6J1_AMPQE</name>
<reference evidence="1" key="1">
    <citation type="submission" date="2017-05" db="UniProtKB">
        <authorList>
            <consortium name="EnsemblMetazoa"/>
        </authorList>
    </citation>
    <scope>IDENTIFICATION</scope>
</reference>
<accession>A0A1X7U6J1</accession>
<proteinExistence type="predicted"/>
<evidence type="ECO:0000313" key="1">
    <source>
        <dbReference type="EnsemblMetazoa" id="Aqu2.1.23288_001"/>
    </source>
</evidence>